<organism evidence="1 2">
    <name type="scientific">Triticum urartu</name>
    <name type="common">Red wild einkorn</name>
    <name type="synonym">Crithodium urartu</name>
    <dbReference type="NCBI Taxonomy" id="4572"/>
    <lineage>
        <taxon>Eukaryota</taxon>
        <taxon>Viridiplantae</taxon>
        <taxon>Streptophyta</taxon>
        <taxon>Embryophyta</taxon>
        <taxon>Tracheophyta</taxon>
        <taxon>Spermatophyta</taxon>
        <taxon>Magnoliopsida</taxon>
        <taxon>Liliopsida</taxon>
        <taxon>Poales</taxon>
        <taxon>Poaceae</taxon>
        <taxon>BOP clade</taxon>
        <taxon>Pooideae</taxon>
        <taxon>Triticodae</taxon>
        <taxon>Triticeae</taxon>
        <taxon>Triticinae</taxon>
        <taxon>Triticum</taxon>
    </lineage>
</organism>
<dbReference type="EnsemblPlants" id="TuG1812G0700003753.01.T02">
    <property type="protein sequence ID" value="TuG1812G0700003753.01.T02"/>
    <property type="gene ID" value="TuG1812G0700003753.01"/>
</dbReference>
<accession>A0A8R7R6I8</accession>
<keyword evidence="2" id="KW-1185">Reference proteome</keyword>
<name>A0A8R7R6I8_TRIUA</name>
<reference evidence="2" key="1">
    <citation type="journal article" date="2013" name="Nature">
        <title>Draft genome of the wheat A-genome progenitor Triticum urartu.</title>
        <authorList>
            <person name="Ling H.Q."/>
            <person name="Zhao S."/>
            <person name="Liu D."/>
            <person name="Wang J."/>
            <person name="Sun H."/>
            <person name="Zhang C."/>
            <person name="Fan H."/>
            <person name="Li D."/>
            <person name="Dong L."/>
            <person name="Tao Y."/>
            <person name="Gao C."/>
            <person name="Wu H."/>
            <person name="Li Y."/>
            <person name="Cui Y."/>
            <person name="Guo X."/>
            <person name="Zheng S."/>
            <person name="Wang B."/>
            <person name="Yu K."/>
            <person name="Liang Q."/>
            <person name="Yang W."/>
            <person name="Lou X."/>
            <person name="Chen J."/>
            <person name="Feng M."/>
            <person name="Jian J."/>
            <person name="Zhang X."/>
            <person name="Luo G."/>
            <person name="Jiang Y."/>
            <person name="Liu J."/>
            <person name="Wang Z."/>
            <person name="Sha Y."/>
            <person name="Zhang B."/>
            <person name="Wu H."/>
            <person name="Tang D."/>
            <person name="Shen Q."/>
            <person name="Xue P."/>
            <person name="Zou S."/>
            <person name="Wang X."/>
            <person name="Liu X."/>
            <person name="Wang F."/>
            <person name="Yang Y."/>
            <person name="An X."/>
            <person name="Dong Z."/>
            <person name="Zhang K."/>
            <person name="Zhang X."/>
            <person name="Luo M.C."/>
            <person name="Dvorak J."/>
            <person name="Tong Y."/>
            <person name="Wang J."/>
            <person name="Yang H."/>
            <person name="Li Z."/>
            <person name="Wang D."/>
            <person name="Zhang A."/>
            <person name="Wang J."/>
        </authorList>
    </citation>
    <scope>NUCLEOTIDE SEQUENCE</scope>
    <source>
        <strain evidence="2">cv. G1812</strain>
    </source>
</reference>
<reference evidence="1" key="2">
    <citation type="submission" date="2018-03" db="EMBL/GenBank/DDBJ databases">
        <title>The Triticum urartu genome reveals the dynamic nature of wheat genome evolution.</title>
        <authorList>
            <person name="Ling H."/>
            <person name="Ma B."/>
            <person name="Shi X."/>
            <person name="Liu H."/>
            <person name="Dong L."/>
            <person name="Sun H."/>
            <person name="Cao Y."/>
            <person name="Gao Q."/>
            <person name="Zheng S."/>
            <person name="Li Y."/>
            <person name="Yu Y."/>
            <person name="Du H."/>
            <person name="Qi M."/>
            <person name="Li Y."/>
            <person name="Yu H."/>
            <person name="Cui Y."/>
            <person name="Wang N."/>
            <person name="Chen C."/>
            <person name="Wu H."/>
            <person name="Zhao Y."/>
            <person name="Zhang J."/>
            <person name="Li Y."/>
            <person name="Zhou W."/>
            <person name="Zhang B."/>
            <person name="Hu W."/>
            <person name="Eijk M."/>
            <person name="Tang J."/>
            <person name="Witsenboer H."/>
            <person name="Zhao S."/>
            <person name="Li Z."/>
            <person name="Zhang A."/>
            <person name="Wang D."/>
            <person name="Liang C."/>
        </authorList>
    </citation>
    <scope>NUCLEOTIDE SEQUENCE [LARGE SCALE GENOMIC DNA]</scope>
    <source>
        <strain evidence="1">cv. G1812</strain>
    </source>
</reference>
<sequence>MEKVAETLPHAQRQVEPHLQATKNKPLPVAKFHFNSLKNNTKPVAASIVTAYRACKDAIHPCVAKSQEFADHSWQECKKFSEPHVARIAVASEPHLSVIEPYMRPVKSVWR</sequence>
<dbReference type="AlphaFoldDB" id="A0A8R7R6I8"/>
<proteinExistence type="predicted"/>
<reference evidence="1" key="3">
    <citation type="submission" date="2022-06" db="UniProtKB">
        <authorList>
            <consortium name="EnsemblPlants"/>
        </authorList>
    </citation>
    <scope>IDENTIFICATION</scope>
</reference>
<protein>
    <submittedName>
        <fullName evidence="1">Uncharacterized protein</fullName>
    </submittedName>
</protein>
<evidence type="ECO:0000313" key="1">
    <source>
        <dbReference type="EnsemblPlants" id="TuG1812G0700003753.01.T02"/>
    </source>
</evidence>
<dbReference type="Proteomes" id="UP000015106">
    <property type="component" value="Chromosome 7"/>
</dbReference>
<dbReference type="Gramene" id="TuG1812G0700003753.01.T02">
    <property type="protein sequence ID" value="TuG1812G0700003753.01.T02"/>
    <property type="gene ID" value="TuG1812G0700003753.01"/>
</dbReference>
<evidence type="ECO:0000313" key="2">
    <source>
        <dbReference type="Proteomes" id="UP000015106"/>
    </source>
</evidence>